<dbReference type="EMBL" id="JACRSR010000005">
    <property type="protein sequence ID" value="MBC8532187.1"/>
    <property type="molecule type" value="Genomic_DNA"/>
</dbReference>
<protein>
    <recommendedName>
        <fullName evidence="2">RND related barrel-sandwich hybrid domain-containing protein</fullName>
    </recommendedName>
</protein>
<comment type="caution">
    <text evidence="3">The sequence shown here is derived from an EMBL/GenBank/DDBJ whole genome shotgun (WGS) entry which is preliminary data.</text>
</comment>
<accession>A0A926HLK8</accession>
<dbReference type="AlphaFoldDB" id="A0A926HLK8"/>
<evidence type="ECO:0000313" key="3">
    <source>
        <dbReference type="EMBL" id="MBC8532187.1"/>
    </source>
</evidence>
<keyword evidence="1" id="KW-0812">Transmembrane</keyword>
<sequence>MRIRIRRIKPRFYVFVGIVVLIPIIILLANMGGSKTAFVDWGIMSSSSKKDVVLLRSETVVKAESAGKVVYVAEEGQRVAQGDKVVEVYQAGYDQKSLDDYDALQKKIYEYQIGALADIKNENLSTIDQAIKGKQNQLNAVYDAEDRTETLKLEEELNQLIELRKAHLRQIVPLDSQLNELYLEEQNLLTKINAWKKDELAPEAGIVSFYFDGNEAALNPQELDKLTVKDIQTLLQGSASYSNQQEAKIDQPLYRLVSSNTWYVAILGDENSDLALSETYDIVFEGMENATYTGQVVVDKDKGKDHLTILSVEQDIQPLLNVREAKASIGKSQEGFMIPKDALYEKSGQKGVYIVNGREETFVGVEVLEENDESYLIRELNGGETIKVNQAVKCR</sequence>
<dbReference type="Proteomes" id="UP000623172">
    <property type="component" value="Unassembled WGS sequence"/>
</dbReference>
<keyword evidence="1" id="KW-0472">Membrane</keyword>
<proteinExistence type="predicted"/>
<evidence type="ECO:0000259" key="2">
    <source>
        <dbReference type="Pfam" id="PF26018"/>
    </source>
</evidence>
<feature type="transmembrane region" description="Helical" evidence="1">
    <location>
        <begin position="12"/>
        <end position="31"/>
    </location>
</feature>
<keyword evidence="1" id="KW-1133">Transmembrane helix</keyword>
<gene>
    <name evidence="3" type="ORF">H8696_10060</name>
</gene>
<dbReference type="RefSeq" id="WP_249317303.1">
    <property type="nucleotide sequence ID" value="NZ_JACRSR010000005.1"/>
</dbReference>
<organism evidence="3 4">
    <name type="scientific">Gehongia tenuis</name>
    <dbReference type="NCBI Taxonomy" id="2763655"/>
    <lineage>
        <taxon>Bacteria</taxon>
        <taxon>Bacillati</taxon>
        <taxon>Bacillota</taxon>
        <taxon>Clostridia</taxon>
        <taxon>Christensenellales</taxon>
        <taxon>Christensenellaceae</taxon>
        <taxon>Gehongia</taxon>
    </lineage>
</organism>
<evidence type="ECO:0000313" key="4">
    <source>
        <dbReference type="Proteomes" id="UP000623172"/>
    </source>
</evidence>
<evidence type="ECO:0000256" key="1">
    <source>
        <dbReference type="SAM" id="Phobius"/>
    </source>
</evidence>
<dbReference type="Pfam" id="PF26018">
    <property type="entry name" value="BSH_RND_rel"/>
    <property type="match status" value="1"/>
</dbReference>
<dbReference type="InterPro" id="IPR058709">
    <property type="entry name" value="BSH_RND-rel"/>
</dbReference>
<name>A0A926HLK8_9FIRM</name>
<reference evidence="3" key="1">
    <citation type="submission" date="2020-08" db="EMBL/GenBank/DDBJ databases">
        <title>Genome public.</title>
        <authorList>
            <person name="Liu C."/>
            <person name="Sun Q."/>
        </authorList>
    </citation>
    <scope>NUCLEOTIDE SEQUENCE</scope>
    <source>
        <strain evidence="3">NSJ-53</strain>
    </source>
</reference>
<feature type="domain" description="RND related barrel-sandwich hybrid" evidence="2">
    <location>
        <begin position="58"/>
        <end position="243"/>
    </location>
</feature>
<keyword evidence="4" id="KW-1185">Reference proteome</keyword>